<dbReference type="Proteomes" id="UP001529510">
    <property type="component" value="Unassembled WGS sequence"/>
</dbReference>
<dbReference type="AlphaFoldDB" id="A0ABD0QUU6"/>
<keyword evidence="2" id="KW-1185">Reference proteome</keyword>
<proteinExistence type="predicted"/>
<dbReference type="EMBL" id="JAMKFB020000007">
    <property type="protein sequence ID" value="KAL0189974.1"/>
    <property type="molecule type" value="Genomic_DNA"/>
</dbReference>
<organism evidence="1 2">
    <name type="scientific">Cirrhinus mrigala</name>
    <name type="common">Mrigala</name>
    <dbReference type="NCBI Taxonomy" id="683832"/>
    <lineage>
        <taxon>Eukaryota</taxon>
        <taxon>Metazoa</taxon>
        <taxon>Chordata</taxon>
        <taxon>Craniata</taxon>
        <taxon>Vertebrata</taxon>
        <taxon>Euteleostomi</taxon>
        <taxon>Actinopterygii</taxon>
        <taxon>Neopterygii</taxon>
        <taxon>Teleostei</taxon>
        <taxon>Ostariophysi</taxon>
        <taxon>Cypriniformes</taxon>
        <taxon>Cyprinidae</taxon>
        <taxon>Labeoninae</taxon>
        <taxon>Labeonini</taxon>
        <taxon>Cirrhinus</taxon>
    </lineage>
</organism>
<feature type="non-terminal residue" evidence="1">
    <location>
        <position position="1"/>
    </location>
</feature>
<name>A0ABD0QUU6_CIRMR</name>
<comment type="caution">
    <text evidence="1">The sequence shown here is derived from an EMBL/GenBank/DDBJ whole genome shotgun (WGS) entry which is preliminary data.</text>
</comment>
<reference evidence="1 2" key="1">
    <citation type="submission" date="2024-05" db="EMBL/GenBank/DDBJ databases">
        <title>Genome sequencing and assembly of Indian major carp, Cirrhinus mrigala (Hamilton, 1822).</title>
        <authorList>
            <person name="Mohindra V."/>
            <person name="Chowdhury L.M."/>
            <person name="Lal K."/>
            <person name="Jena J.K."/>
        </authorList>
    </citation>
    <scope>NUCLEOTIDE SEQUENCE [LARGE SCALE GENOMIC DNA]</scope>
    <source>
        <strain evidence="1">CM1030</strain>
        <tissue evidence="1">Blood</tissue>
    </source>
</reference>
<sequence length="64" mass="7456">LELLCKASWDQLRLLEKDGKKKKGGGRKEEGGEEATLHQRLTQFLKDCEERLKVLRAVHRRVIN</sequence>
<accession>A0ABD0QUU6</accession>
<evidence type="ECO:0000313" key="1">
    <source>
        <dbReference type="EMBL" id="KAL0189974.1"/>
    </source>
</evidence>
<feature type="non-terminal residue" evidence="1">
    <location>
        <position position="64"/>
    </location>
</feature>
<protein>
    <submittedName>
        <fullName evidence="1">Uncharacterized protein</fullName>
    </submittedName>
</protein>
<evidence type="ECO:0000313" key="2">
    <source>
        <dbReference type="Proteomes" id="UP001529510"/>
    </source>
</evidence>
<gene>
    <name evidence="1" type="ORF">M9458_017073</name>
</gene>